<gene>
    <name evidence="2" type="ordered locus">VC0395_A2679</name>
</gene>
<reference evidence="2 3" key="1">
    <citation type="submission" date="2007-03" db="EMBL/GenBank/DDBJ databases">
        <authorList>
            <person name="Heidelberg J."/>
        </authorList>
    </citation>
    <scope>NUCLEOTIDE SEQUENCE [LARGE SCALE GENOMIC DNA]</scope>
    <source>
        <strain evidence="3">ATCC 39541 / Classical Ogawa 395 / O395</strain>
    </source>
</reference>
<feature type="transmembrane region" description="Helical" evidence="1">
    <location>
        <begin position="7"/>
        <end position="27"/>
    </location>
</feature>
<proteinExistence type="predicted"/>
<evidence type="ECO:0000256" key="1">
    <source>
        <dbReference type="SAM" id="Phobius"/>
    </source>
</evidence>
<dbReference type="PATRIC" id="fig|345073.21.peg.318"/>
<dbReference type="KEGG" id="vco:VC0395_A2679"/>
<evidence type="ECO:0000313" key="3">
    <source>
        <dbReference type="Proteomes" id="UP000000249"/>
    </source>
</evidence>
<dbReference type="KEGG" id="vcr:VC395_0329"/>
<sequence>MMILLQGYLLGAALVACGLLWVMVRHLDKHDWQWDKGDIWFHFVFMVLFWPLMLFGWVKQGRPNWADWLKPTANRADYYREMERAYRELKTCGAYVSYKPKPEGICDNSYGEFIFPSALLEKQLIERLRQSPHLQGNDEGKLLAWVQSRDESLQEPVDVPPMWSRFSYLADDLIAHNIGLVRCSVCHDEIETGQLQEKSVNLCGRVERKYLCPNGHALLAFELMRFTYSSR</sequence>
<dbReference type="OrthoDB" id="5898685at2"/>
<organism evidence="2 3">
    <name type="scientific">Vibrio cholerae serotype O1 (strain ATCC 39541 / Classical Ogawa 395 / O395)</name>
    <dbReference type="NCBI Taxonomy" id="345073"/>
    <lineage>
        <taxon>Bacteria</taxon>
        <taxon>Pseudomonadati</taxon>
        <taxon>Pseudomonadota</taxon>
        <taxon>Gammaproteobacteria</taxon>
        <taxon>Vibrionales</taxon>
        <taxon>Vibrionaceae</taxon>
        <taxon>Vibrio</taxon>
    </lineage>
</organism>
<feature type="transmembrane region" description="Helical" evidence="1">
    <location>
        <begin position="39"/>
        <end position="58"/>
    </location>
</feature>
<dbReference type="EMBL" id="CP000627">
    <property type="protein sequence ID" value="ABQ20136.1"/>
    <property type="molecule type" value="Genomic_DNA"/>
</dbReference>
<dbReference type="Proteomes" id="UP000000249">
    <property type="component" value="Chromosome 1"/>
</dbReference>
<accession>A0A0H3AJ56</accession>
<keyword evidence="1" id="KW-0472">Membrane</keyword>
<protein>
    <submittedName>
        <fullName evidence="2">Uncharacterized protein</fullName>
    </submittedName>
</protein>
<keyword evidence="1" id="KW-1133">Transmembrane helix</keyword>
<dbReference type="RefSeq" id="WP_000973003.1">
    <property type="nucleotide sequence ID" value="NC_009457.1"/>
</dbReference>
<keyword evidence="1" id="KW-0812">Transmembrane</keyword>
<dbReference type="AlphaFoldDB" id="A0A0H3AJ56"/>
<evidence type="ECO:0000313" key="2">
    <source>
        <dbReference type="EMBL" id="ABQ20136.1"/>
    </source>
</evidence>
<name>A0A0H3AJ56_VIBC3</name>